<dbReference type="CDD" id="cd14254">
    <property type="entry name" value="Dockerin_II"/>
    <property type="match status" value="1"/>
</dbReference>
<dbReference type="Pfam" id="PF00754">
    <property type="entry name" value="F5_F8_type_C"/>
    <property type="match status" value="1"/>
</dbReference>
<keyword evidence="11" id="KW-0106">Calcium</keyword>
<dbReference type="InterPro" id="IPR033403">
    <property type="entry name" value="DUF5110"/>
</dbReference>
<evidence type="ECO:0000256" key="2">
    <source>
        <dbReference type="SAM" id="Coils"/>
    </source>
</evidence>
<proteinExistence type="evidence at protein level"/>
<dbReference type="InterPro" id="IPR013783">
    <property type="entry name" value="Ig-like_fold"/>
</dbReference>
<dbReference type="Gene3D" id="2.60.40.1180">
    <property type="entry name" value="Golgi alpha-mannosidase II"/>
    <property type="match status" value="2"/>
</dbReference>
<dbReference type="RefSeq" id="WP_002402205.1">
    <property type="nucleotide sequence ID" value="NZ_GL454451.1"/>
</dbReference>
<evidence type="ECO:0007829" key="11">
    <source>
        <dbReference type="PDB" id="6M77"/>
    </source>
</evidence>
<keyword evidence="4" id="KW-1133">Transmembrane helix</keyword>
<dbReference type="GO" id="GO:0004553">
    <property type="term" value="F:hydrolase activity, hydrolyzing O-glycosyl compounds"/>
    <property type="evidence" value="ECO:0007669"/>
    <property type="project" value="InterPro"/>
</dbReference>
<keyword evidence="4" id="KW-0812">Transmembrane</keyword>
<dbReference type="InterPro" id="IPR000421">
    <property type="entry name" value="FA58C"/>
</dbReference>
<accession>A0A125W693</accession>
<evidence type="ECO:0000256" key="3">
    <source>
        <dbReference type="SAM" id="MobiDB-lite"/>
    </source>
</evidence>
<dbReference type="Pfam" id="PF00404">
    <property type="entry name" value="Dockerin_1"/>
    <property type="match status" value="1"/>
</dbReference>
<feature type="binding site" evidence="11">
    <location>
        <position position="318"/>
    </location>
    <ligand>
        <name>Ca(2+)</name>
        <dbReference type="ChEBI" id="CHEBI:29108"/>
    </ligand>
</feature>
<evidence type="ECO:0000259" key="7">
    <source>
        <dbReference type="PROSITE" id="PS51766"/>
    </source>
</evidence>
<evidence type="ECO:0000256" key="1">
    <source>
        <dbReference type="ARBA" id="ARBA00007806"/>
    </source>
</evidence>
<dbReference type="GO" id="GO:0030246">
    <property type="term" value="F:carbohydrate binding"/>
    <property type="evidence" value="ECO:0007669"/>
    <property type="project" value="InterPro"/>
</dbReference>
<dbReference type="Gene3D" id="3.20.20.80">
    <property type="entry name" value="Glycosidases"/>
    <property type="match status" value="1"/>
</dbReference>
<dbReference type="SUPFAM" id="SSF49265">
    <property type="entry name" value="Fibronectin type III"/>
    <property type="match status" value="1"/>
</dbReference>
<feature type="domain" description="Fibronectin type-III" evidence="6">
    <location>
        <begin position="907"/>
        <end position="990"/>
    </location>
</feature>
<feature type="binding site" evidence="11">
    <location>
        <position position="359"/>
    </location>
    <ligand>
        <name>Ca(2+)</name>
        <dbReference type="ChEBI" id="CHEBI:29108"/>
    </ligand>
</feature>
<dbReference type="InterPro" id="IPR036116">
    <property type="entry name" value="FN3_sf"/>
</dbReference>
<reference evidence="10 11" key="2">
    <citation type="journal article" date="2020" name="FEBS Lett.">
        <title>Crystal structure of the Enterococcusfaecalis alpha-N-acetylgalactosaminidase, a member of the glycoside hydrolase family 31.</title>
        <authorList>
            <person name="Miyazaki T."/>
            <person name="Park E.Y."/>
        </authorList>
    </citation>
    <scope>X-RAY CRYSTALLOGRAPHY (1.40 ANGSTROMS) OF 52-993 IN COMPLEX WITH CA(2+)</scope>
</reference>
<dbReference type="CDD" id="cd14752">
    <property type="entry name" value="GH31_N"/>
    <property type="match status" value="1"/>
</dbReference>
<dbReference type="PROSITE" id="PS50853">
    <property type="entry name" value="FN3"/>
    <property type="match status" value="1"/>
</dbReference>
<dbReference type="PROSITE" id="PS51766">
    <property type="entry name" value="DOCKERIN"/>
    <property type="match status" value="1"/>
</dbReference>
<feature type="binding site" evidence="11">
    <location>
        <position position="579"/>
    </location>
    <ligand>
        <name>N-acetyl-D-galactosamine</name>
        <dbReference type="ChEBI" id="CHEBI:28037"/>
    </ligand>
</feature>
<dbReference type="Gene3D" id="1.20.1270.70">
    <property type="entry name" value="Designed single chain three-helix bundle"/>
    <property type="match status" value="1"/>
</dbReference>
<organism evidence="8 9">
    <name type="scientific">Enterococcus faecalis TX4248</name>
    <dbReference type="NCBI Taxonomy" id="749495"/>
    <lineage>
        <taxon>Bacteria</taxon>
        <taxon>Bacillati</taxon>
        <taxon>Bacillota</taxon>
        <taxon>Bacilli</taxon>
        <taxon>Lactobacillales</taxon>
        <taxon>Enterococcaceae</taxon>
        <taxon>Enterococcus</taxon>
    </lineage>
</organism>
<reference evidence="8 9" key="1">
    <citation type="submission" date="2010-07" db="EMBL/GenBank/DDBJ databases">
        <authorList>
            <person name="Sid Ahmed O."/>
        </authorList>
    </citation>
    <scope>NUCLEOTIDE SEQUENCE [LARGE SCALE GENOMIC DNA]</scope>
    <source>
        <strain evidence="8 9">TX4248</strain>
    </source>
</reference>
<dbReference type="InterPro" id="IPR000322">
    <property type="entry name" value="Glyco_hydro_31_TIM"/>
</dbReference>
<dbReference type="Proteomes" id="UP000004846">
    <property type="component" value="Unassembled WGS sequence"/>
</dbReference>
<dbReference type="InterPro" id="IPR048395">
    <property type="entry name" value="Glyco_hydro_31_C"/>
</dbReference>
<dbReference type="InterPro" id="IPR008979">
    <property type="entry name" value="Galactose-bd-like_sf"/>
</dbReference>
<feature type="compositionally biased region" description="Low complexity" evidence="3">
    <location>
        <begin position="1798"/>
        <end position="1838"/>
    </location>
</feature>
<dbReference type="InterPro" id="IPR011013">
    <property type="entry name" value="Gal_mutarotase_sf_dom"/>
</dbReference>
<dbReference type="SMART" id="SM00060">
    <property type="entry name" value="FN3"/>
    <property type="match status" value="1"/>
</dbReference>
<dbReference type="Gene3D" id="1.20.1270.90">
    <property type="entry name" value="AF1782-like"/>
    <property type="match status" value="5"/>
</dbReference>
<gene>
    <name evidence="8" type="ORF">HMPREF9498_01557</name>
</gene>
<comment type="similarity">
    <text evidence="1">Belongs to the glycosyl hydrolase 31 family.</text>
</comment>
<dbReference type="PROSITE" id="PS50022">
    <property type="entry name" value="FA58C_3"/>
    <property type="match status" value="1"/>
</dbReference>
<comment type="caution">
    <text evidence="8">The sequence shown here is derived from an EMBL/GenBank/DDBJ whole genome shotgun (WGS) entry which is preliminary data.</text>
</comment>
<evidence type="ECO:0000259" key="5">
    <source>
        <dbReference type="PROSITE" id="PS50022"/>
    </source>
</evidence>
<protein>
    <submittedName>
        <fullName evidence="8">LPXTG-motif cell wall anchor domain protein</fullName>
    </submittedName>
</protein>
<sequence length="1875" mass="206379">MGSNFKEEKMNKEYQGKKIYGKKHWLTFLLVSSSVLAFHSFVTMDSQVVDAQEQTAKEDVADSATSVGAIVSIEKAEKNFVITYASGKKAQISILNDHLFRYHLDPTGKFEEYPTPNDPKHVAKITAKTMADYGTQAFEQTNVTDSGNQFILENNGLKIIFEKESALMKVLDKKKNQVILEETAPLSFKNDKATQTLKQSSQENYFGGGTQNGRFTHKGTAIQIVNTNNWVDGGVASPNPFYWSTAGYGVVRNTWKPGNYDFGSHDPQTTTTTHEGTDFDAFYFFNDSSAGILKDYYELTGKPALMPEYGFYEAHLNAYNRDYWVKVAEGTAGAVKFEDGNFYKEYQPGDLGNLNGTLESLNGEKENYQFSARAVIDRYKKNDMPLGWFLPNDGYGAGYGQTDSLDGDVQNLKEFTDYAQANGVEVGLWTQSNLHPADPKNPKKGERDIAKEVSVAGVKALKTDVAWVGYGYSFGLNGVEDAANVFVKETDGAVRPMIVSLDGWAGTQRHAGIWTGDQTGGQWEYIRFHIPTYIGTSLSGQPNVGSDMDGIFGGKNKEVNIRDFQWKTFTPVQLNMDGWGSNPKTPFAFDQEATDLNRAYLKLKSMMMPYNYSIAKESVDGLPMVRAMALEFPNEGTAYTKDSQYQYMWGPNLLVAPIYNGNQDEAGNSIRDGIYLPDEKQVWVDLFTGEKYQGGRVLNGVKTPLWKVPVFVKDGSIIPMTNPNNNPKEIQRDQRSFLIYPNGATSFNMYEDDGISTSYEAGQSATTKINSQGPKSNEKGDLTVTIEPTKGSYKDFVDERSTTLDLLASEAPESVTAMVGGTEVTLKQAANKEEFLAGTNLYYFDKEFQVNQYLSEASGEKLNQSALSVKLAKQSVTAKDVQITVKGFINKGTVDGGNTTVDDQLTIPANIAINEEKTTPSSLTLQWDQVTEATSYEVERDGTVFGNIQTNTATFDGFSFLSEHTFRVRAVGKNGVSEWSEPIKGKTQDDPYKETINQVKATSNLPEQPGAELKKLTDKDLSTGWHTNWSTGIANPSDGNFLSLKFDLGAEYQMDKIEYLPRDNAGNGNILQLQYRTSKDGANWTEFSEPINWKQDALTKTIETKDQAYRFVEMKVLKSVGNFGSGREMLFYKQPGTEGILHGDITNDGTIDENDAMSYRNYTGLESVDSDFNGYVEKGDLNKNGVIDAYDISYVLRQLDGGIEIPDVEEIAGGLSLAVVNENGKDTYLPGDTLTFTLKGQDLKNINALSTKMSFDSSKFELVGQPATTNNTKQMENYSKYRKHSNDVENLYLVLSNQGNKQLLNGSMDLVTFKVKVKETTRVKRATTVEQPLQFDMSQGLLVGQGFQQATLSDFSVTVKPTELVDKELLQALITLNQARVEKEYTPETWAIFKPVLDEAVAVLANEQATQTDVSAAVENLEKAASQLEKMPDVANKADLEKAIQEGLAKKPSDGQEFTEETKKVLEESLAAAQKVFAQEKVTQEEIDQATKTLREAIAQLKEQPVAVNKETLKERIAQAQGKKPEEGYQFTKETEKQLQEAIQAAEAIVAKETATKEEVSEALNALETAMAQLKEVPLVNKDQLQEVVKRAQQVTPSEGHQFTASSLQDLQKALLAAKNTLENPAANQKMIDEAVAELTSAIDGLQEEALVTDKKALEAMIAKAKAIKPSAGKEFTSESKARLTEAIDQAEGILADKNARQEQIDTAEKNVKTALDSLEEQVLQTDKTKLKELLQKAETLKPKAGKQFTKASQEALAEAIKQAKALVEDPSATQEAVDKCLSILAQAIEAMAEEPISSNSTGNNGNHSTVSGTGSVTSTGKGTATGGTTTKTSTSGTLPKANEVVSPIWSISGFLLIVSIGLGKLFFKNKKDQN</sequence>
<dbReference type="HOGENOM" id="CLU_001337_2_1_9"/>
<dbReference type="InterPro" id="IPR017853">
    <property type="entry name" value="GH"/>
</dbReference>
<feature type="binding site" evidence="11">
    <location>
        <position position="322"/>
    </location>
    <ligand>
        <name>Ca(2+)</name>
        <dbReference type="ChEBI" id="CHEBI:29108"/>
    </ligand>
</feature>
<feature type="domain" description="Dockerin" evidence="7">
    <location>
        <begin position="1138"/>
        <end position="1207"/>
    </location>
</feature>
<dbReference type="PROSITE" id="PS00018">
    <property type="entry name" value="EF_HAND_1"/>
    <property type="match status" value="1"/>
</dbReference>
<dbReference type="Gene3D" id="2.60.120.260">
    <property type="entry name" value="Galactose-binding domain-like"/>
    <property type="match status" value="1"/>
</dbReference>
<dbReference type="GO" id="GO:0000272">
    <property type="term" value="P:polysaccharide catabolic process"/>
    <property type="evidence" value="ECO:0007669"/>
    <property type="project" value="InterPro"/>
</dbReference>
<dbReference type="Pfam" id="PF07554">
    <property type="entry name" value="FIVAR"/>
    <property type="match status" value="6"/>
</dbReference>
<dbReference type="Gene3D" id="2.60.40.1760">
    <property type="entry name" value="glycosyl hydrolase (family 31)"/>
    <property type="match status" value="1"/>
</dbReference>
<dbReference type="SUPFAM" id="SSF49785">
    <property type="entry name" value="Galactose-binding domain-like"/>
    <property type="match status" value="1"/>
</dbReference>
<dbReference type="SUPFAM" id="SSF74650">
    <property type="entry name" value="Galactose mutarotase-like"/>
    <property type="match status" value="1"/>
</dbReference>
<feature type="binding site" evidence="11">
    <location>
        <position position="465"/>
    </location>
    <ligand>
        <name>N-acetyl-D-galactosamine</name>
        <dbReference type="ChEBI" id="CHEBI:28037"/>
    </ligand>
</feature>
<feature type="binding site" evidence="11">
    <location>
        <position position="393"/>
    </location>
    <ligand>
        <name>N-acetyl-D-galactosamine</name>
        <dbReference type="ChEBI" id="CHEBI:28037"/>
    </ligand>
</feature>
<dbReference type="InterPro" id="IPR008965">
    <property type="entry name" value="CBM2/CBM3_carb-bd_dom_sf"/>
</dbReference>
<dbReference type="PDB" id="6M77">
    <property type="method" value="X-ray"/>
    <property type="resolution" value="1.90 A"/>
    <property type="chains" value="A=52-993"/>
</dbReference>
<feature type="binding site" evidence="11">
    <location>
        <position position="517"/>
    </location>
    <ligand>
        <name>N-acetyl-D-galactosamine</name>
        <dbReference type="ChEBI" id="CHEBI:28037"/>
    </ligand>
</feature>
<feature type="binding site" evidence="11">
    <location>
        <position position="345"/>
    </location>
    <ligand>
        <name>Ca(2+)</name>
        <dbReference type="ChEBI" id="CHEBI:29108"/>
    </ligand>
</feature>
<dbReference type="CDD" id="cd08759">
    <property type="entry name" value="Type_III_cohesin_like"/>
    <property type="match status" value="1"/>
</dbReference>
<dbReference type="InterPro" id="IPR025887">
    <property type="entry name" value="Glyco_hydro_31_N_dom"/>
</dbReference>
<keyword evidence="10 11" id="KW-0002">3D-structure</keyword>
<dbReference type="InterPro" id="IPR013780">
    <property type="entry name" value="Glyco_hydro_b"/>
</dbReference>
<dbReference type="InterPro" id="IPR016134">
    <property type="entry name" value="Dockerin_dom"/>
</dbReference>
<dbReference type="SUPFAM" id="SSF63446">
    <property type="entry name" value="Type I dockerin domain"/>
    <property type="match status" value="1"/>
</dbReference>
<dbReference type="Pfam" id="PF21365">
    <property type="entry name" value="Glyco_hydro_31_3rd"/>
    <property type="match status" value="1"/>
</dbReference>
<evidence type="ECO:0000313" key="9">
    <source>
        <dbReference type="Proteomes" id="UP000004846"/>
    </source>
</evidence>
<dbReference type="SUPFAM" id="SSF51011">
    <property type="entry name" value="Glycosyl hydrolase domain"/>
    <property type="match status" value="1"/>
</dbReference>
<dbReference type="Gene3D" id="1.10.1330.10">
    <property type="entry name" value="Dockerin domain"/>
    <property type="match status" value="1"/>
</dbReference>
<feature type="binding site" evidence="11">
    <location>
        <position position="429"/>
    </location>
    <ligand>
        <name>N-acetyl-D-galactosamine</name>
        <dbReference type="ChEBI" id="CHEBI:28037"/>
    </ligand>
</feature>
<evidence type="ECO:0000313" key="8">
    <source>
        <dbReference type="EMBL" id="EFM82831.1"/>
    </source>
</evidence>
<dbReference type="EMBL" id="AEBR01000050">
    <property type="protein sequence ID" value="EFM82831.1"/>
    <property type="molecule type" value="Genomic_DNA"/>
</dbReference>
<evidence type="ECO:0000259" key="6">
    <source>
        <dbReference type="PROSITE" id="PS50853"/>
    </source>
</evidence>
<dbReference type="SUPFAM" id="SSF51445">
    <property type="entry name" value="(Trans)glycosidases"/>
    <property type="match status" value="1"/>
</dbReference>
<dbReference type="PANTHER" id="PTHR22762:SF166">
    <property type="entry name" value="ALPHA-GLUCOSIDASE"/>
    <property type="match status" value="1"/>
</dbReference>
<dbReference type="GO" id="GO:0046872">
    <property type="term" value="F:metal ion binding"/>
    <property type="evidence" value="ECO:0007669"/>
    <property type="project" value="UniProtKB-KW"/>
</dbReference>
<dbReference type="CDD" id="cd06596">
    <property type="entry name" value="GH31_CPE1046"/>
    <property type="match status" value="1"/>
</dbReference>
<dbReference type="Gene3D" id="2.60.40.680">
    <property type="match status" value="1"/>
</dbReference>
<dbReference type="InterPro" id="IPR036439">
    <property type="entry name" value="Dockerin_dom_sf"/>
</dbReference>
<name>A0A125W693_ENTFL</name>
<feature type="transmembrane region" description="Helical" evidence="4">
    <location>
        <begin position="1849"/>
        <end position="1868"/>
    </location>
</feature>
<dbReference type="Pfam" id="PF01055">
    <property type="entry name" value="Glyco_hydro_31_2nd"/>
    <property type="match status" value="1"/>
</dbReference>
<keyword evidence="2" id="KW-0175">Coiled coil</keyword>
<evidence type="ECO:0000256" key="4">
    <source>
        <dbReference type="SAM" id="Phobius"/>
    </source>
</evidence>
<keyword evidence="4" id="KW-0472">Membrane</keyword>
<feature type="binding site" evidence="11">
    <location>
        <position position="464"/>
    </location>
    <ligand>
        <name>N-acetyl-D-galactosamine</name>
        <dbReference type="ChEBI" id="CHEBI:28037"/>
    </ligand>
</feature>
<feature type="region of interest" description="Disordered" evidence="3">
    <location>
        <begin position="1796"/>
        <end position="1840"/>
    </location>
</feature>
<keyword evidence="11" id="KW-0479">Metal-binding</keyword>
<feature type="binding site" evidence="11">
    <location>
        <position position="462"/>
    </location>
    <ligand>
        <name>N-acetyl-D-galactosamine</name>
        <dbReference type="ChEBI" id="CHEBI:28037"/>
    </ligand>
</feature>
<dbReference type="Pfam" id="PF13802">
    <property type="entry name" value="Gal_mutarotas_2"/>
    <property type="match status" value="1"/>
</dbReference>
<dbReference type="InterPro" id="IPR003961">
    <property type="entry name" value="FN3_dom"/>
</dbReference>
<dbReference type="PDB" id="6M76">
    <property type="method" value="X-ray"/>
    <property type="resolution" value="1.40 A"/>
    <property type="chains" value="A=52-993"/>
</dbReference>
<evidence type="ECO:0007829" key="10">
    <source>
        <dbReference type="PDB" id="6M76"/>
    </source>
</evidence>
<feature type="domain" description="F5/8 type C" evidence="5">
    <location>
        <begin position="980"/>
        <end position="1087"/>
    </location>
</feature>
<dbReference type="SMR" id="A0A125W693"/>
<dbReference type="CDD" id="cd00063">
    <property type="entry name" value="FN3"/>
    <property type="match status" value="1"/>
</dbReference>
<dbReference type="Pfam" id="PF17137">
    <property type="entry name" value="DUF5110"/>
    <property type="match status" value="1"/>
</dbReference>
<dbReference type="SUPFAM" id="SSF49384">
    <property type="entry name" value="Carbohydrate-binding domain"/>
    <property type="match status" value="1"/>
</dbReference>
<dbReference type="Gene3D" id="2.60.40.10">
    <property type="entry name" value="Immunoglobulins"/>
    <property type="match status" value="1"/>
</dbReference>
<feature type="coiled-coil region" evidence="2">
    <location>
        <begin position="1529"/>
        <end position="1577"/>
    </location>
</feature>
<dbReference type="InterPro" id="IPR018247">
    <property type="entry name" value="EF_Hand_1_Ca_BS"/>
</dbReference>
<dbReference type="PROSITE" id="PS00448">
    <property type="entry name" value="CLOS_CELLULOSOME_RPT"/>
    <property type="match status" value="1"/>
</dbReference>
<dbReference type="PANTHER" id="PTHR22762">
    <property type="entry name" value="ALPHA-GLUCOSIDASE"/>
    <property type="match status" value="1"/>
</dbReference>
<dbReference type="Pfam" id="PF00041">
    <property type="entry name" value="fn3"/>
    <property type="match status" value="1"/>
</dbReference>
<dbReference type="InterPro" id="IPR002105">
    <property type="entry name" value="Dockerin_1_rpt"/>
</dbReference>